<dbReference type="InterPro" id="IPR017900">
    <property type="entry name" value="4Fe4S_Fe_S_CS"/>
</dbReference>
<feature type="domain" description="4Fe-4S ferredoxin-type" evidence="10">
    <location>
        <begin position="87"/>
        <end position="116"/>
    </location>
</feature>
<comment type="similarity">
    <text evidence="2">Belongs to the organic radical-activating enzymes family.</text>
</comment>
<comment type="catalytic activity">
    <reaction evidence="9">
        <text>glycyl-[protein] + reduced [flavodoxin] + S-adenosyl-L-methionine = glycin-2-yl radical-[protein] + semiquinone [flavodoxin] + 5'-deoxyadenosine + L-methionine + H(+)</text>
        <dbReference type="Rhea" id="RHEA:61976"/>
        <dbReference type="Rhea" id="RHEA-COMP:10622"/>
        <dbReference type="Rhea" id="RHEA-COMP:14480"/>
        <dbReference type="Rhea" id="RHEA-COMP:15993"/>
        <dbReference type="Rhea" id="RHEA-COMP:15994"/>
        <dbReference type="ChEBI" id="CHEBI:15378"/>
        <dbReference type="ChEBI" id="CHEBI:17319"/>
        <dbReference type="ChEBI" id="CHEBI:29947"/>
        <dbReference type="ChEBI" id="CHEBI:32722"/>
        <dbReference type="ChEBI" id="CHEBI:57618"/>
        <dbReference type="ChEBI" id="CHEBI:57844"/>
        <dbReference type="ChEBI" id="CHEBI:59789"/>
        <dbReference type="ChEBI" id="CHEBI:140311"/>
    </reaction>
</comment>
<dbReference type="InterPro" id="IPR058240">
    <property type="entry name" value="rSAM_sf"/>
</dbReference>
<dbReference type="SUPFAM" id="SSF102114">
    <property type="entry name" value="Radical SAM enzymes"/>
    <property type="match status" value="1"/>
</dbReference>
<dbReference type="SUPFAM" id="SSF54862">
    <property type="entry name" value="4Fe-4S ferredoxins"/>
    <property type="match status" value="1"/>
</dbReference>
<protein>
    <recommendedName>
        <fullName evidence="14">4-hydroxyphenylacetate decarboxylase activating enzyme</fullName>
    </recommendedName>
</protein>
<dbReference type="InterPro" id="IPR007197">
    <property type="entry name" value="rSAM"/>
</dbReference>
<dbReference type="InterPro" id="IPR001989">
    <property type="entry name" value="Radical_activat_CS"/>
</dbReference>
<dbReference type="SFLD" id="SFLDS00029">
    <property type="entry name" value="Radical_SAM"/>
    <property type="match status" value="1"/>
</dbReference>
<sequence>MIMKMNPHWNNKDTALVFNIQKCSIHDGPGIRTIVFLKGCPLKCLWCANPESQEYGKEIADTQSHCIGCGVCIEKCPEQCIVLDKNGHGVINRAVCNVCGVCTEVCYAKSKRMVGEEMTVEKLMEKVRRDKVYYNNSNGGVTFSGGEPLTHPEFLLNAARECKKLGINVAVETCGYANFQHFEPALKYIDLIFMDIKEIDSKKHEILTGRGNEKIIENFKKIDSFGNKITVRVPVIPGYNDQQENFKGIAELVASADHAEGIELLAYHALGVHKYEMLGRKYELQNVNSPEDEKMLEYVDYMNKILVPAGKKCWFEQHK</sequence>
<proteinExistence type="inferred from homology"/>
<keyword evidence="5" id="KW-0479">Metal-binding</keyword>
<dbReference type="KEGG" id="elim:B2M23_04505"/>
<dbReference type="PROSITE" id="PS51379">
    <property type="entry name" value="4FE4S_FER_2"/>
    <property type="match status" value="2"/>
</dbReference>
<dbReference type="PIRSF" id="PIRSF000371">
    <property type="entry name" value="PFL_act_enz"/>
    <property type="match status" value="1"/>
</dbReference>
<evidence type="ECO:0000256" key="1">
    <source>
        <dbReference type="ARBA" id="ARBA00001966"/>
    </source>
</evidence>
<dbReference type="PROSITE" id="PS01087">
    <property type="entry name" value="RADICAL_ACTIVATING"/>
    <property type="match status" value="1"/>
</dbReference>
<evidence type="ECO:0000259" key="11">
    <source>
        <dbReference type="PROSITE" id="PS51918"/>
    </source>
</evidence>
<keyword evidence="6" id="KW-0560">Oxidoreductase</keyword>
<evidence type="ECO:0000256" key="2">
    <source>
        <dbReference type="ARBA" id="ARBA00009777"/>
    </source>
</evidence>
<dbReference type="PANTHER" id="PTHR30352:SF4">
    <property type="entry name" value="PYRUVATE FORMATE-LYASE 2-ACTIVATING ENZYME"/>
    <property type="match status" value="1"/>
</dbReference>
<keyword evidence="7" id="KW-0408">Iron</keyword>
<evidence type="ECO:0000256" key="3">
    <source>
        <dbReference type="ARBA" id="ARBA00022485"/>
    </source>
</evidence>
<feature type="domain" description="4Fe-4S ferredoxin-type" evidence="10">
    <location>
        <begin position="56"/>
        <end position="86"/>
    </location>
</feature>
<feature type="domain" description="Radical SAM core" evidence="11">
    <location>
        <begin position="26"/>
        <end position="316"/>
    </location>
</feature>
<evidence type="ECO:0000313" key="13">
    <source>
        <dbReference type="Proteomes" id="UP000192391"/>
    </source>
</evidence>
<dbReference type="InterPro" id="IPR012839">
    <property type="entry name" value="Organic_radical_activase"/>
</dbReference>
<dbReference type="InterPro" id="IPR017896">
    <property type="entry name" value="4Fe4S_Fe-S-bd"/>
</dbReference>
<dbReference type="SFLD" id="SFLDG01066">
    <property type="entry name" value="organic_radical-activating_enz"/>
    <property type="match status" value="1"/>
</dbReference>
<comment type="cofactor">
    <cofactor evidence="1">
        <name>[4Fe-4S] cluster</name>
        <dbReference type="ChEBI" id="CHEBI:49883"/>
    </cofactor>
</comment>
<dbReference type="Gene3D" id="3.20.20.70">
    <property type="entry name" value="Aldolase class I"/>
    <property type="match status" value="1"/>
</dbReference>
<dbReference type="SFLD" id="SFLDG01118">
    <property type="entry name" value="activating_enzymes__group_2"/>
    <property type="match status" value="1"/>
</dbReference>
<evidence type="ECO:0008006" key="14">
    <source>
        <dbReference type="Google" id="ProtNLM"/>
    </source>
</evidence>
<dbReference type="AlphaFoldDB" id="A0AAC9QSE4"/>
<reference evidence="13" key="1">
    <citation type="journal article" date="2017" name="Sci. Rep.">
        <title>Determination of the Genome and Primary Transcriptome of Syngas Fermenting Eubacterium limosum ATCC 8486.</title>
        <authorList>
            <person name="Song Y."/>
            <person name="Shin J."/>
            <person name="Jeong Y."/>
            <person name="Jin S."/>
            <person name="Lee J.K."/>
            <person name="Kim D.R."/>
            <person name="Kim S.C."/>
            <person name="Cho S."/>
            <person name="Cho B.K."/>
        </authorList>
    </citation>
    <scope>NUCLEOTIDE SEQUENCE [LARGE SCALE GENOMIC DNA]</scope>
    <source>
        <strain evidence="13">ATCC 8486</strain>
    </source>
</reference>
<dbReference type="Proteomes" id="UP000192391">
    <property type="component" value="Chromosome"/>
</dbReference>
<dbReference type="PANTHER" id="PTHR30352">
    <property type="entry name" value="PYRUVATE FORMATE-LYASE-ACTIVATING ENZYME"/>
    <property type="match status" value="1"/>
</dbReference>
<dbReference type="CDD" id="cd01335">
    <property type="entry name" value="Radical_SAM"/>
    <property type="match status" value="1"/>
</dbReference>
<dbReference type="InterPro" id="IPR040074">
    <property type="entry name" value="BssD/PflA/YjjW"/>
</dbReference>
<accession>A0AAC9QSE4</accession>
<evidence type="ECO:0000256" key="6">
    <source>
        <dbReference type="ARBA" id="ARBA00023002"/>
    </source>
</evidence>
<evidence type="ECO:0000256" key="9">
    <source>
        <dbReference type="ARBA" id="ARBA00047365"/>
    </source>
</evidence>
<dbReference type="PROSITE" id="PS51918">
    <property type="entry name" value="RADICAL_SAM"/>
    <property type="match status" value="1"/>
</dbReference>
<organism evidence="12 13">
    <name type="scientific">Eubacterium limosum</name>
    <dbReference type="NCBI Taxonomy" id="1736"/>
    <lineage>
        <taxon>Bacteria</taxon>
        <taxon>Bacillati</taxon>
        <taxon>Bacillota</taxon>
        <taxon>Clostridia</taxon>
        <taxon>Eubacteriales</taxon>
        <taxon>Eubacteriaceae</taxon>
        <taxon>Eubacterium</taxon>
    </lineage>
</organism>
<evidence type="ECO:0000256" key="4">
    <source>
        <dbReference type="ARBA" id="ARBA00022691"/>
    </source>
</evidence>
<evidence type="ECO:0000256" key="5">
    <source>
        <dbReference type="ARBA" id="ARBA00022723"/>
    </source>
</evidence>
<dbReference type="InterPro" id="IPR034457">
    <property type="entry name" value="Organic_radical-activating"/>
</dbReference>
<dbReference type="Gene3D" id="3.30.70.20">
    <property type="match status" value="1"/>
</dbReference>
<dbReference type="NCBIfam" id="TIGR02494">
    <property type="entry name" value="PFLE_PFLC"/>
    <property type="match status" value="1"/>
</dbReference>
<dbReference type="Pfam" id="PF04055">
    <property type="entry name" value="Radical_SAM"/>
    <property type="match status" value="1"/>
</dbReference>
<name>A0AAC9QSE4_EUBLI</name>
<dbReference type="GO" id="GO:0016491">
    <property type="term" value="F:oxidoreductase activity"/>
    <property type="evidence" value="ECO:0007669"/>
    <property type="project" value="UniProtKB-KW"/>
</dbReference>
<dbReference type="GO" id="GO:0046872">
    <property type="term" value="F:metal ion binding"/>
    <property type="evidence" value="ECO:0007669"/>
    <property type="project" value="UniProtKB-KW"/>
</dbReference>
<keyword evidence="3" id="KW-0004">4Fe-4S</keyword>
<gene>
    <name evidence="12" type="ORF">B2M23_04505</name>
</gene>
<keyword evidence="4" id="KW-0949">S-adenosyl-L-methionine</keyword>
<evidence type="ECO:0000313" key="12">
    <source>
        <dbReference type="EMBL" id="ARD64845.1"/>
    </source>
</evidence>
<dbReference type="EMBL" id="CP019962">
    <property type="protein sequence ID" value="ARD64845.1"/>
    <property type="molecule type" value="Genomic_DNA"/>
</dbReference>
<evidence type="ECO:0000259" key="10">
    <source>
        <dbReference type="PROSITE" id="PS51379"/>
    </source>
</evidence>
<evidence type="ECO:0000256" key="8">
    <source>
        <dbReference type="ARBA" id="ARBA00023014"/>
    </source>
</evidence>
<evidence type="ECO:0000256" key="7">
    <source>
        <dbReference type="ARBA" id="ARBA00023004"/>
    </source>
</evidence>
<dbReference type="GO" id="GO:0051539">
    <property type="term" value="F:4 iron, 4 sulfur cluster binding"/>
    <property type="evidence" value="ECO:0007669"/>
    <property type="project" value="UniProtKB-KW"/>
</dbReference>
<dbReference type="InterPro" id="IPR013785">
    <property type="entry name" value="Aldolase_TIM"/>
</dbReference>
<dbReference type="PROSITE" id="PS00198">
    <property type="entry name" value="4FE4S_FER_1"/>
    <property type="match status" value="1"/>
</dbReference>
<keyword evidence="8" id="KW-0411">Iron-sulfur</keyword>